<dbReference type="eggNOG" id="ENOG502QT70">
    <property type="taxonomic scope" value="Eukaryota"/>
</dbReference>
<proteinExistence type="predicted"/>
<reference evidence="4" key="1">
    <citation type="submission" date="2003-08" db="EMBL/GenBank/DDBJ databases">
        <authorList>
            <person name="Birren B."/>
            <person name="Nusbaum C."/>
            <person name="Abebe A."/>
            <person name="Abouelleil A."/>
            <person name="Adekoya E."/>
            <person name="Ait-zahra M."/>
            <person name="Allen N."/>
            <person name="Allen T."/>
            <person name="An P."/>
            <person name="Anderson M."/>
            <person name="Anderson S."/>
            <person name="Arachchi H."/>
            <person name="Armbruster J."/>
            <person name="Bachantsang P."/>
            <person name="Baldwin J."/>
            <person name="Barry A."/>
            <person name="Bayul T."/>
            <person name="Blitshsteyn B."/>
            <person name="Bloom T."/>
            <person name="Blye J."/>
            <person name="Boguslavskiy L."/>
            <person name="Borowsky M."/>
            <person name="Boukhgalter B."/>
            <person name="Brunache A."/>
            <person name="Butler J."/>
            <person name="Calixte N."/>
            <person name="Calvo S."/>
            <person name="Camarata J."/>
            <person name="Campo K."/>
            <person name="Chang J."/>
            <person name="Cheshatsang Y."/>
            <person name="Citroen M."/>
            <person name="Collymore A."/>
            <person name="Considine T."/>
            <person name="Cook A."/>
            <person name="Cooke P."/>
            <person name="Corum B."/>
            <person name="Cuomo C."/>
            <person name="David R."/>
            <person name="Dawoe T."/>
            <person name="Degray S."/>
            <person name="Dodge S."/>
            <person name="Dooley K."/>
            <person name="Dorje P."/>
            <person name="Dorjee K."/>
            <person name="Dorris L."/>
            <person name="Duffey N."/>
            <person name="Dupes A."/>
            <person name="Elkins T."/>
            <person name="Engels R."/>
            <person name="Erickson J."/>
            <person name="Farina A."/>
            <person name="Faro S."/>
            <person name="Ferreira P."/>
            <person name="Fischer H."/>
            <person name="Fitzgerald M."/>
            <person name="Foley K."/>
            <person name="Gage D."/>
            <person name="Galagan J."/>
            <person name="Gearin G."/>
            <person name="Gnerre S."/>
            <person name="Gnirke A."/>
            <person name="Goyette A."/>
            <person name="Graham J."/>
            <person name="Grandbois E."/>
            <person name="Gyaltsen K."/>
            <person name="Hafez N."/>
            <person name="Hagopian D."/>
            <person name="Hagos B."/>
            <person name="Hall J."/>
            <person name="Hatcher B."/>
            <person name="Heller A."/>
            <person name="Higgins H."/>
            <person name="Honan T."/>
            <person name="Horn A."/>
            <person name="Houde N."/>
            <person name="Hughes L."/>
            <person name="Hulme W."/>
            <person name="Husby E."/>
            <person name="Iliev I."/>
            <person name="Jaffe D."/>
            <person name="Jones C."/>
            <person name="Kamal M."/>
            <person name="Kamat A."/>
            <person name="Kamvysselis M."/>
            <person name="Karlsson E."/>
            <person name="Kells C."/>
            <person name="Kieu A."/>
            <person name="Kisner P."/>
            <person name="Kodira C."/>
            <person name="Kulbokas E."/>
            <person name="Labutti K."/>
            <person name="Lama D."/>
            <person name="Landers T."/>
            <person name="Leger J."/>
            <person name="Levine S."/>
            <person name="Lewis D."/>
            <person name="Lewis T."/>
            <person name="Lindblad-toh K."/>
            <person name="Liu X."/>
            <person name="Lokyitsang T."/>
            <person name="Lokyitsang Y."/>
            <person name="Lucien O."/>
            <person name="Lui A."/>
            <person name="Ma L.J."/>
            <person name="Mabbitt R."/>
            <person name="Macdonald J."/>
            <person name="Maclean C."/>
            <person name="Major J."/>
            <person name="Manning J."/>
            <person name="Marabella R."/>
            <person name="Maru K."/>
            <person name="Matthews C."/>
            <person name="Mauceli E."/>
            <person name="Mccarthy M."/>
            <person name="Mcdonough S."/>
            <person name="Mcghee T."/>
            <person name="Meldrim J."/>
            <person name="Meneus L."/>
            <person name="Mesirov J."/>
            <person name="Mihalev A."/>
            <person name="Mihova T."/>
            <person name="Mikkelsen T."/>
            <person name="Mlenga V."/>
            <person name="Moru K."/>
            <person name="Mozes J."/>
            <person name="Mulrain L."/>
            <person name="Munson G."/>
            <person name="Naylor J."/>
            <person name="Newes C."/>
            <person name="Nguyen C."/>
            <person name="Nguyen N."/>
            <person name="Nguyen T."/>
            <person name="Nicol R."/>
            <person name="Nielsen C."/>
            <person name="Nizzari M."/>
            <person name="Norbu C."/>
            <person name="Norbu N."/>
            <person name="O'donnell P."/>
            <person name="Okoawo O."/>
            <person name="O'leary S."/>
            <person name="Omotosho B."/>
            <person name="O'neill K."/>
            <person name="Osman S."/>
            <person name="Parker S."/>
            <person name="Perrin D."/>
            <person name="Phunkhang P."/>
            <person name="Piqani B."/>
            <person name="Purcell S."/>
            <person name="Rachupka T."/>
            <person name="Ramasamy U."/>
            <person name="Rameau R."/>
            <person name="Ray V."/>
            <person name="Raymond C."/>
            <person name="Retta R."/>
            <person name="Richardson S."/>
            <person name="Rise C."/>
            <person name="Rodriguez J."/>
            <person name="Rogers J."/>
            <person name="Rogov P."/>
            <person name="Rutman M."/>
            <person name="Schupbach R."/>
            <person name="Seaman C."/>
            <person name="Settipalli S."/>
            <person name="Sharpe T."/>
            <person name="Sheridan J."/>
            <person name="Sherpa N."/>
            <person name="Shi J."/>
            <person name="Smirnov S."/>
            <person name="Smith C."/>
            <person name="Sougnez C."/>
            <person name="Spencer B."/>
            <person name="Stalker J."/>
            <person name="Stange-thomann N."/>
            <person name="Stavropoulos S."/>
            <person name="Stetson K."/>
            <person name="Stone C."/>
            <person name="Stone S."/>
            <person name="Stubbs M."/>
            <person name="Talamas J."/>
            <person name="Tchuinga P."/>
            <person name="Tenzing P."/>
            <person name="Tesfaye S."/>
            <person name="Theodore J."/>
            <person name="Thoulutsang Y."/>
            <person name="Topham K."/>
            <person name="Towey S."/>
            <person name="Tsamla T."/>
            <person name="Tsomo N."/>
            <person name="Vallee D."/>
            <person name="Vassiliev H."/>
            <person name="Venkataraman V."/>
            <person name="Vinson J."/>
            <person name="Vo A."/>
            <person name="Wade C."/>
            <person name="Wang S."/>
            <person name="Wangchuk T."/>
            <person name="Wangdi T."/>
            <person name="Whittaker C."/>
            <person name="Wilkinson J."/>
            <person name="Wu Y."/>
            <person name="Wyman D."/>
            <person name="Yadav S."/>
            <person name="Yang S."/>
            <person name="Yang X."/>
            <person name="Yeager S."/>
            <person name="Yee E."/>
            <person name="Young G."/>
            <person name="Zainoun J."/>
            <person name="Zembeck L."/>
            <person name="Zimmer A."/>
            <person name="Zody M."/>
            <person name="Lander E."/>
        </authorList>
    </citation>
    <scope>NUCLEOTIDE SEQUENCE [LARGE SCALE GENOMIC DNA]</scope>
</reference>
<dbReference type="Pfam" id="PF12937">
    <property type="entry name" value="F-box-like"/>
    <property type="match status" value="1"/>
</dbReference>
<dbReference type="Proteomes" id="UP000007875">
    <property type="component" value="Unassembled WGS sequence"/>
</dbReference>
<dbReference type="Gene3D" id="1.20.1280.50">
    <property type="match status" value="1"/>
</dbReference>
<feature type="region of interest" description="Disordered" evidence="1">
    <location>
        <begin position="245"/>
        <end position="272"/>
    </location>
</feature>
<dbReference type="SUPFAM" id="SSF81383">
    <property type="entry name" value="F-box domain"/>
    <property type="match status" value="1"/>
</dbReference>
<feature type="domain" description="F-box" evidence="2">
    <location>
        <begin position="8"/>
        <end position="56"/>
    </location>
</feature>
<dbReference type="InParanoid" id="H2ZC80"/>
<dbReference type="SMART" id="SM00256">
    <property type="entry name" value="FBOX"/>
    <property type="match status" value="1"/>
</dbReference>
<dbReference type="STRING" id="51511.ENSCSAVP00000015196"/>
<dbReference type="InterPro" id="IPR001810">
    <property type="entry name" value="F-box_dom"/>
</dbReference>
<dbReference type="GO" id="GO:0000209">
    <property type="term" value="P:protein polyubiquitination"/>
    <property type="evidence" value="ECO:0007669"/>
    <property type="project" value="TreeGrafter"/>
</dbReference>
<evidence type="ECO:0000313" key="4">
    <source>
        <dbReference type="Proteomes" id="UP000007875"/>
    </source>
</evidence>
<organism evidence="3 4">
    <name type="scientific">Ciona savignyi</name>
    <name type="common">Pacific transparent sea squirt</name>
    <dbReference type="NCBI Taxonomy" id="51511"/>
    <lineage>
        <taxon>Eukaryota</taxon>
        <taxon>Metazoa</taxon>
        <taxon>Chordata</taxon>
        <taxon>Tunicata</taxon>
        <taxon>Ascidiacea</taxon>
        <taxon>Phlebobranchia</taxon>
        <taxon>Cionidae</taxon>
        <taxon>Ciona</taxon>
    </lineage>
</organism>
<dbReference type="AlphaFoldDB" id="H2ZC80"/>
<evidence type="ECO:0000259" key="2">
    <source>
        <dbReference type="PROSITE" id="PS50181"/>
    </source>
</evidence>
<name>H2ZC80_CIOSA</name>
<reference evidence="3" key="3">
    <citation type="submission" date="2025-09" db="UniProtKB">
        <authorList>
            <consortium name="Ensembl"/>
        </authorList>
    </citation>
    <scope>IDENTIFICATION</scope>
</reference>
<dbReference type="HOGENOM" id="CLU_1025001_0_0_1"/>
<dbReference type="Ensembl" id="ENSCSAVT00000015370.1">
    <property type="protein sequence ID" value="ENSCSAVP00000015196.1"/>
    <property type="gene ID" value="ENSCSAVG00000008915.1"/>
</dbReference>
<dbReference type="GeneTree" id="ENSGT00390000002970"/>
<protein>
    <recommendedName>
        <fullName evidence="2">F-box domain-containing protein</fullName>
    </recommendedName>
</protein>
<sequence length="272" mass="31462">MDVTLTQDCMQINLPEEMVLKIFGLLSYEDVAKVRLVCKQMNIIACSHLNSGFNAAQDELSKTIKQVKDGLPRRESERRKHHLYPKHDALIGLDTRLSLLRMTYIKYIMAGMTCFIPGRVLDEFFLVLKKIKTLPQLPSTCKLLQEMRDISSMAIEHFDDVISPRFQKSLNAHFSLSFRNNSVIDINDFWHESQVEVPQKTHNSNFKKLSWKVGKCRSLQNRSTLSMKKVVSKQRAELQQLKSMMSKKNKQVQNLKSTVSTQEKTLKEVQSQ</sequence>
<feature type="compositionally biased region" description="Polar residues" evidence="1">
    <location>
        <begin position="251"/>
        <end position="272"/>
    </location>
</feature>
<reference evidence="3" key="2">
    <citation type="submission" date="2025-08" db="UniProtKB">
        <authorList>
            <consortium name="Ensembl"/>
        </authorList>
    </citation>
    <scope>IDENTIFICATION</scope>
</reference>
<dbReference type="PROSITE" id="PS50181">
    <property type="entry name" value="FBOX"/>
    <property type="match status" value="1"/>
</dbReference>
<accession>H2ZC80</accession>
<dbReference type="InterPro" id="IPR039719">
    <property type="entry name" value="FBXO28"/>
</dbReference>
<dbReference type="PANTHER" id="PTHR13252">
    <property type="entry name" value="F-BOX ONLY PROTEIN 28"/>
    <property type="match status" value="1"/>
</dbReference>
<dbReference type="InterPro" id="IPR036047">
    <property type="entry name" value="F-box-like_dom_sf"/>
</dbReference>
<dbReference type="PANTHER" id="PTHR13252:SF9">
    <property type="entry name" value="F-BOX ONLY PROTEIN 28"/>
    <property type="match status" value="1"/>
</dbReference>
<keyword evidence="4" id="KW-1185">Reference proteome</keyword>
<evidence type="ECO:0000256" key="1">
    <source>
        <dbReference type="SAM" id="MobiDB-lite"/>
    </source>
</evidence>
<evidence type="ECO:0000313" key="3">
    <source>
        <dbReference type="Ensembl" id="ENSCSAVP00000015196.1"/>
    </source>
</evidence>
<dbReference type="OMA" id="INDFWHE"/>